<accession>A0ABD3AKA8</accession>
<organism evidence="1 2">
    <name type="scientific">Cinchona calisaya</name>
    <dbReference type="NCBI Taxonomy" id="153742"/>
    <lineage>
        <taxon>Eukaryota</taxon>
        <taxon>Viridiplantae</taxon>
        <taxon>Streptophyta</taxon>
        <taxon>Embryophyta</taxon>
        <taxon>Tracheophyta</taxon>
        <taxon>Spermatophyta</taxon>
        <taxon>Magnoliopsida</taxon>
        <taxon>eudicotyledons</taxon>
        <taxon>Gunneridae</taxon>
        <taxon>Pentapetalae</taxon>
        <taxon>asterids</taxon>
        <taxon>lamiids</taxon>
        <taxon>Gentianales</taxon>
        <taxon>Rubiaceae</taxon>
        <taxon>Cinchonoideae</taxon>
        <taxon>Cinchoneae</taxon>
        <taxon>Cinchona</taxon>
    </lineage>
</organism>
<gene>
    <name evidence="1" type="ORF">ACH5RR_005115</name>
</gene>
<name>A0ABD3AKA8_9GENT</name>
<evidence type="ECO:0000313" key="1">
    <source>
        <dbReference type="EMBL" id="KAL3531594.1"/>
    </source>
</evidence>
<reference evidence="1 2" key="1">
    <citation type="submission" date="2024-11" db="EMBL/GenBank/DDBJ databases">
        <title>A near-complete genome assembly of Cinchona calisaya.</title>
        <authorList>
            <person name="Lian D.C."/>
            <person name="Zhao X.W."/>
            <person name="Wei L."/>
        </authorList>
    </citation>
    <scope>NUCLEOTIDE SEQUENCE [LARGE SCALE GENOMIC DNA]</scope>
    <source>
        <tissue evidence="1">Nenye</tissue>
    </source>
</reference>
<proteinExistence type="predicted"/>
<protein>
    <recommendedName>
        <fullName evidence="3">PRC-barrel domain-containing protein</fullName>
    </recommendedName>
</protein>
<evidence type="ECO:0000313" key="2">
    <source>
        <dbReference type="Proteomes" id="UP001630127"/>
    </source>
</evidence>
<dbReference type="Gene3D" id="2.30.30.240">
    <property type="entry name" value="PRC-barrel domain"/>
    <property type="match status" value="1"/>
</dbReference>
<dbReference type="PANTHER" id="PTHR36740">
    <property type="entry name" value="PRC DOMAIN-CONTAINING PROTEIN"/>
    <property type="match status" value="1"/>
</dbReference>
<dbReference type="Proteomes" id="UP001630127">
    <property type="component" value="Unassembled WGS sequence"/>
</dbReference>
<dbReference type="SUPFAM" id="SSF50346">
    <property type="entry name" value="PRC-barrel domain"/>
    <property type="match status" value="2"/>
</dbReference>
<evidence type="ECO:0008006" key="3">
    <source>
        <dbReference type="Google" id="ProtNLM"/>
    </source>
</evidence>
<dbReference type="EMBL" id="JBJUIK010000003">
    <property type="protein sequence ID" value="KAL3531594.1"/>
    <property type="molecule type" value="Genomic_DNA"/>
</dbReference>
<dbReference type="AlphaFoldDB" id="A0ABD3AKA8"/>
<dbReference type="PANTHER" id="PTHR36740:SF1">
    <property type="entry name" value="PRC-BARREL DOMAIN-CONTAINING PROTEIN"/>
    <property type="match status" value="1"/>
</dbReference>
<keyword evidence="2" id="KW-1185">Reference proteome</keyword>
<sequence length="337" mass="37861">MRSAININLPTPPPPPVHCSFSFPFHLSTHQSKPRIKSPPPSCYSHLYPEELGFKNRKKKKKNHNIPENHTTFIFEAQEQQNGRIPDEFQSQMGDDSCTTEDELMRIQGPPDGVLRRQIMKRSSIIAKQVISIHSALTLGYVSQLWVDTNAWAVLIVQVKPGLLSGDLESFFLDDIAKVGDVLLVEDESVMEHDFKLVGLETLVGYTVITPCGRNIGKVREYSFNVNSGAVESLELDSFGISIIPSSLVSTYALFVEDVLEVLPDTVIVHEAAASRIQRLTKGFWGAAKKNMGDLVDEFEEYSDDGQSRKRNFSSGKFPQELVEPCDDRWELPMDYS</sequence>
<comment type="caution">
    <text evidence="1">The sequence shown here is derived from an EMBL/GenBank/DDBJ whole genome shotgun (WGS) entry which is preliminary data.</text>
</comment>
<dbReference type="InterPro" id="IPR011033">
    <property type="entry name" value="PRC_barrel-like_sf"/>
</dbReference>